<evidence type="ECO:0000313" key="2">
    <source>
        <dbReference type="Proteomes" id="UP000790709"/>
    </source>
</evidence>
<name>A0ACB8BSE9_9AGAM</name>
<keyword evidence="2" id="KW-1185">Reference proteome</keyword>
<proteinExistence type="predicted"/>
<dbReference type="EMBL" id="MU266351">
    <property type="protein sequence ID" value="KAH7928559.1"/>
    <property type="molecule type" value="Genomic_DNA"/>
</dbReference>
<sequence length="416" mass="44874">MQSIANKRAHAIPYFTPAQVTAAGTAFDPQPDGKPIPKLFQPIKIRGTTFHNRLFLSPLCQYSADNGHLTGWHQAFLGGVFIQGPGLSIIEGTAVLPEARITPEDSGLWQDSQIEPLRKIVEFAHSQNQKVGIQLAHAGWKASTVAPWLHPGLTATEAVGGWPENVWSVTDKPFSPSHPTPKQLTKRGITAIVAAFAAAAKRAVQAGIDVIEIHGAHGFLLSSFMSPISNTRTDEYGGTFENRVRLALEVVDAVRSVIPQDMPLFFRISATEWLEESLPNVPSWRIEDTIKFASILAEHGIDLLDVSSGGTHPKAVIKGGVAYQAPLSQAVKDAVGNKILVSAVGSIANGRTAQSVLDKGQSDVIFVGRQFQKNPGSVWEFARDLGVTIKLSHQIEWGFTGRGILPATPQTDRTSA</sequence>
<gene>
    <name evidence="1" type="ORF">BV22DRAFT_1126382</name>
</gene>
<accession>A0ACB8BSE9</accession>
<evidence type="ECO:0000313" key="1">
    <source>
        <dbReference type="EMBL" id="KAH7928559.1"/>
    </source>
</evidence>
<organism evidence="1 2">
    <name type="scientific">Leucogyrophana mollusca</name>
    <dbReference type="NCBI Taxonomy" id="85980"/>
    <lineage>
        <taxon>Eukaryota</taxon>
        <taxon>Fungi</taxon>
        <taxon>Dikarya</taxon>
        <taxon>Basidiomycota</taxon>
        <taxon>Agaricomycotina</taxon>
        <taxon>Agaricomycetes</taxon>
        <taxon>Agaricomycetidae</taxon>
        <taxon>Boletales</taxon>
        <taxon>Boletales incertae sedis</taxon>
        <taxon>Leucogyrophana</taxon>
    </lineage>
</organism>
<protein>
    <submittedName>
        <fullName evidence="1">FMN-linked oxidoreductase</fullName>
    </submittedName>
</protein>
<dbReference type="Proteomes" id="UP000790709">
    <property type="component" value="Unassembled WGS sequence"/>
</dbReference>
<reference evidence="1" key="1">
    <citation type="journal article" date="2021" name="New Phytol.">
        <title>Evolutionary innovations through gain and loss of genes in the ectomycorrhizal Boletales.</title>
        <authorList>
            <person name="Wu G."/>
            <person name="Miyauchi S."/>
            <person name="Morin E."/>
            <person name="Kuo A."/>
            <person name="Drula E."/>
            <person name="Varga T."/>
            <person name="Kohler A."/>
            <person name="Feng B."/>
            <person name="Cao Y."/>
            <person name="Lipzen A."/>
            <person name="Daum C."/>
            <person name="Hundley H."/>
            <person name="Pangilinan J."/>
            <person name="Johnson J."/>
            <person name="Barry K."/>
            <person name="LaButti K."/>
            <person name="Ng V."/>
            <person name="Ahrendt S."/>
            <person name="Min B."/>
            <person name="Choi I.G."/>
            <person name="Park H."/>
            <person name="Plett J.M."/>
            <person name="Magnuson J."/>
            <person name="Spatafora J.W."/>
            <person name="Nagy L.G."/>
            <person name="Henrissat B."/>
            <person name="Grigoriev I.V."/>
            <person name="Yang Z.L."/>
            <person name="Xu J."/>
            <person name="Martin F.M."/>
        </authorList>
    </citation>
    <scope>NUCLEOTIDE SEQUENCE</scope>
    <source>
        <strain evidence="1">KUC20120723A-06</strain>
    </source>
</reference>
<comment type="caution">
    <text evidence="1">The sequence shown here is derived from an EMBL/GenBank/DDBJ whole genome shotgun (WGS) entry which is preliminary data.</text>
</comment>